<comment type="function">
    <text evidence="6">Involved in the biogenesis of the 60S ribosomal subunit.</text>
</comment>
<dbReference type="InterPro" id="IPR027417">
    <property type="entry name" value="P-loop_NTPase"/>
</dbReference>
<dbReference type="Pfam" id="PF08155">
    <property type="entry name" value="NOGCT"/>
    <property type="match status" value="1"/>
</dbReference>
<evidence type="ECO:0000313" key="9">
    <source>
        <dbReference type="EMBL" id="KAA0192464.1"/>
    </source>
</evidence>
<dbReference type="Proteomes" id="UP000711488">
    <property type="component" value="Unassembled WGS sequence"/>
</dbReference>
<keyword evidence="2 6" id="KW-0690">Ribosome biogenesis</keyword>
<evidence type="ECO:0000256" key="2">
    <source>
        <dbReference type="ARBA" id="ARBA00022517"/>
    </source>
</evidence>
<evidence type="ECO:0000256" key="7">
    <source>
        <dbReference type="SAM" id="MobiDB-lite"/>
    </source>
</evidence>
<dbReference type="Pfam" id="PF17835">
    <property type="entry name" value="NOG1_N"/>
    <property type="match status" value="1"/>
</dbReference>
<keyword evidence="5 6" id="KW-0539">Nucleus</keyword>
<evidence type="ECO:0000259" key="8">
    <source>
        <dbReference type="PROSITE" id="PS51710"/>
    </source>
</evidence>
<evidence type="ECO:0000256" key="6">
    <source>
        <dbReference type="PIRNR" id="PIRNR038919"/>
    </source>
</evidence>
<feature type="compositionally biased region" description="Basic and acidic residues" evidence="7">
    <location>
        <begin position="555"/>
        <end position="583"/>
    </location>
</feature>
<dbReference type="InterPro" id="IPR041623">
    <property type="entry name" value="NOG1_N"/>
</dbReference>
<comment type="similarity">
    <text evidence="6">Belongs to the TRAFAC class OBG-HflX-like GTPase superfamily. OBG GTPase family. NOG subfamily.</text>
</comment>
<name>A0A6A0GXY4_HYAAZ</name>
<dbReference type="InterPro" id="IPR012973">
    <property type="entry name" value="NOG_C"/>
</dbReference>
<sequence length="650" mass="74861">MLAISLQESSEFINVMLSRTQRRTPTVIRRHFVISRIRKFYMVKVRFIQQQFVERFNMILQEFPKINDLHPFYADLFNINYDKQHYKIALGQINTAVHLITKVGSDYIKLLKYGDSLFRCKRLKKAALGRMVTIVKHQAPVFVFLEEVRQHLSRLPTIDPNDRTLLICGCPNAGKSSFMNLLTRAEVEVQPYAFTTKSIFVGHMDYDYLRWQVIDTPGILDRPFDQMNTIELQAISALTHIKSAILFFLDLSETCDITIENQLKIFHCINPLFADKPMLLVCNKTDITTLEQLAKQSPEKYAAIKAIEDKGVPVFEISTHTKAGVMDVRNAACEKLLNQRVNTKLHAKRAEGVLNRVYVAMPKSDGKERPPYIPPKVAALQAQHKYVSHLRESDPNYKFEADIEEEQGDDYVLDYNKHKDLANDEWKTDKIPRFWNGKNIADFIDENFEKKLKQLMEEEADRVDAGFYDSDTDDETEQDRGFLQLGARIKEQIGINLINARLDNGVGIRTTSRASKVKVPQRTTSTLRQFLFAMFRDKFESLGVDMSDTKKAGFTTVDKRSRSQSRDPSEMPVKKMRLSESRARSCSRPPRGEAGEPDPEKRAKLKVLLKKAVRKRQMKGQSHESDRHIVDLKPKHLFSGKRGIGGTQRR</sequence>
<accession>A0A6A0GXY4</accession>
<organism evidence="9">
    <name type="scientific">Hyalella azteca</name>
    <name type="common">Amphipod</name>
    <dbReference type="NCBI Taxonomy" id="294128"/>
    <lineage>
        <taxon>Eukaryota</taxon>
        <taxon>Metazoa</taxon>
        <taxon>Ecdysozoa</taxon>
        <taxon>Arthropoda</taxon>
        <taxon>Crustacea</taxon>
        <taxon>Multicrustacea</taxon>
        <taxon>Malacostraca</taxon>
        <taxon>Eumalacostraca</taxon>
        <taxon>Peracarida</taxon>
        <taxon>Amphipoda</taxon>
        <taxon>Senticaudata</taxon>
        <taxon>Talitrida</taxon>
        <taxon>Talitroidea</taxon>
        <taxon>Hyalellidae</taxon>
        <taxon>Hyalella</taxon>
    </lineage>
</organism>
<dbReference type="InterPro" id="IPR031167">
    <property type="entry name" value="G_OBG"/>
</dbReference>
<evidence type="ECO:0000256" key="3">
    <source>
        <dbReference type="ARBA" id="ARBA00022741"/>
    </source>
</evidence>
<comment type="subcellular location">
    <subcellularLocation>
        <location evidence="1 6">Nucleus</location>
        <location evidence="1 6">Nucleolus</location>
    </subcellularLocation>
</comment>
<comment type="caution">
    <text evidence="9">The sequence shown here is derived from an EMBL/GenBank/DDBJ whole genome shotgun (WGS) entry which is preliminary data.</text>
</comment>
<evidence type="ECO:0000256" key="1">
    <source>
        <dbReference type="ARBA" id="ARBA00004604"/>
    </source>
</evidence>
<dbReference type="CDD" id="cd01897">
    <property type="entry name" value="NOG"/>
    <property type="match status" value="1"/>
</dbReference>
<dbReference type="Gene3D" id="3.40.50.300">
    <property type="entry name" value="P-loop containing nucleotide triphosphate hydrolases"/>
    <property type="match status" value="1"/>
</dbReference>
<keyword evidence="4" id="KW-0342">GTP-binding</keyword>
<proteinExistence type="inferred from homology"/>
<dbReference type="AlphaFoldDB" id="A0A6A0GXY4"/>
<dbReference type="InterPro" id="IPR024926">
    <property type="entry name" value="NOG1"/>
</dbReference>
<evidence type="ECO:0000256" key="5">
    <source>
        <dbReference type="ARBA" id="ARBA00023242"/>
    </source>
</evidence>
<dbReference type="Pfam" id="PF06858">
    <property type="entry name" value="NOG1"/>
    <property type="match status" value="1"/>
</dbReference>
<reference evidence="9" key="3">
    <citation type="submission" date="2019-06" db="EMBL/GenBank/DDBJ databases">
        <authorList>
            <person name="Poynton C."/>
            <person name="Hasenbein S."/>
            <person name="Benoit J.B."/>
            <person name="Sepulveda M.S."/>
            <person name="Poelchau M.F."/>
            <person name="Murali S.C."/>
            <person name="Chen S."/>
            <person name="Glastad K.M."/>
            <person name="Werren J.H."/>
            <person name="Vineis J.H."/>
            <person name="Bowen J.L."/>
            <person name="Friedrich M."/>
            <person name="Jones J."/>
            <person name="Robertson H.M."/>
            <person name="Feyereisen R."/>
            <person name="Mechler-Hickson A."/>
            <person name="Mathers N."/>
            <person name="Lee C.E."/>
            <person name="Colbourne J.K."/>
            <person name="Biales A."/>
            <person name="Johnston J.S."/>
            <person name="Wellborn G.A."/>
            <person name="Rosendale A.J."/>
            <person name="Cridge A.G."/>
            <person name="Munoz-Torres M.C."/>
            <person name="Bain P.A."/>
            <person name="Manny A.R."/>
            <person name="Major K.M."/>
            <person name="Lambert F.N."/>
            <person name="Vulpe C.D."/>
            <person name="Tuck P."/>
            <person name="Blalock B.J."/>
            <person name="Lin Y.-Y."/>
            <person name="Smith M.E."/>
            <person name="Ochoa-Acuna H."/>
            <person name="Chen M.-J.M."/>
            <person name="Childers C.P."/>
            <person name="Qu J."/>
            <person name="Dugan S."/>
            <person name="Lee S.L."/>
            <person name="Chao H."/>
            <person name="Dinh H."/>
            <person name="Han Y."/>
            <person name="Doddapaneni H."/>
            <person name="Worley K.C."/>
            <person name="Muzny D.M."/>
            <person name="Gibbs R.A."/>
            <person name="Richards S."/>
        </authorList>
    </citation>
    <scope>NUCLEOTIDE SEQUENCE</scope>
    <source>
        <strain evidence="9">HAZT.00-mixed</strain>
        <tissue evidence="9">Whole organism</tissue>
    </source>
</reference>
<dbReference type="PRINTS" id="PR00326">
    <property type="entry name" value="GTP1OBG"/>
</dbReference>
<dbReference type="PIRSF" id="PIRSF038919">
    <property type="entry name" value="NOG1"/>
    <property type="match status" value="1"/>
</dbReference>
<feature type="domain" description="OBG-type G" evidence="8">
    <location>
        <begin position="163"/>
        <end position="337"/>
    </location>
</feature>
<evidence type="ECO:0000256" key="4">
    <source>
        <dbReference type="ARBA" id="ARBA00023134"/>
    </source>
</evidence>
<dbReference type="SUPFAM" id="SSF52540">
    <property type="entry name" value="P-loop containing nucleoside triphosphate hydrolases"/>
    <property type="match status" value="1"/>
</dbReference>
<dbReference type="GO" id="GO:0005525">
    <property type="term" value="F:GTP binding"/>
    <property type="evidence" value="ECO:0007669"/>
    <property type="project" value="UniProtKB-KW"/>
</dbReference>
<keyword evidence="3" id="KW-0547">Nucleotide-binding</keyword>
<feature type="compositionally biased region" description="Basic and acidic residues" evidence="7">
    <location>
        <begin position="621"/>
        <end position="634"/>
    </location>
</feature>
<dbReference type="OrthoDB" id="415015at2759"/>
<reference evidence="9" key="2">
    <citation type="journal article" date="2018" name="Environ. Sci. Technol.">
        <title>The Toxicogenome of Hyalella azteca: A Model for Sediment Ecotoxicology and Evolutionary Toxicology.</title>
        <authorList>
            <person name="Poynton H.C."/>
            <person name="Hasenbein S."/>
            <person name="Benoit J.B."/>
            <person name="Sepulveda M.S."/>
            <person name="Poelchau M.F."/>
            <person name="Hughes D.S.T."/>
            <person name="Murali S.C."/>
            <person name="Chen S."/>
            <person name="Glastad K.M."/>
            <person name="Goodisman M.A.D."/>
            <person name="Werren J.H."/>
            <person name="Vineis J.H."/>
            <person name="Bowen J.L."/>
            <person name="Friedrich M."/>
            <person name="Jones J."/>
            <person name="Robertson H.M."/>
            <person name="Feyereisen R."/>
            <person name="Mechler-Hickson A."/>
            <person name="Mathers N."/>
            <person name="Lee C.E."/>
            <person name="Colbourne J.K."/>
            <person name="Biales A."/>
            <person name="Johnston J.S."/>
            <person name="Wellborn G.A."/>
            <person name="Rosendale A.J."/>
            <person name="Cridge A.G."/>
            <person name="Munoz-Torres M.C."/>
            <person name="Bain P.A."/>
            <person name="Manny A.R."/>
            <person name="Major K.M."/>
            <person name="Lambert F.N."/>
            <person name="Vulpe C.D."/>
            <person name="Tuck P."/>
            <person name="Blalock B.J."/>
            <person name="Lin Y.Y."/>
            <person name="Smith M.E."/>
            <person name="Ochoa-Acuna H."/>
            <person name="Chen M.M."/>
            <person name="Childers C.P."/>
            <person name="Qu J."/>
            <person name="Dugan S."/>
            <person name="Lee S.L."/>
            <person name="Chao H."/>
            <person name="Dinh H."/>
            <person name="Han Y."/>
            <person name="Doddapaneni H."/>
            <person name="Worley K.C."/>
            <person name="Muzny D.M."/>
            <person name="Gibbs R.A."/>
            <person name="Richards S."/>
        </authorList>
    </citation>
    <scope>NUCLEOTIDE SEQUENCE</scope>
    <source>
        <strain evidence="9">HAZT.00-mixed</strain>
        <tissue evidence="9">Whole organism</tissue>
    </source>
</reference>
<dbReference type="PROSITE" id="PS51710">
    <property type="entry name" value="G_OBG"/>
    <property type="match status" value="1"/>
</dbReference>
<feature type="region of interest" description="Disordered" evidence="7">
    <location>
        <begin position="555"/>
        <end position="650"/>
    </location>
</feature>
<gene>
    <name evidence="9" type="ORF">HAZT_HAZT000956</name>
</gene>
<dbReference type="EMBL" id="JQDR03011629">
    <property type="protein sequence ID" value="KAA0192464.1"/>
    <property type="molecule type" value="Genomic_DNA"/>
</dbReference>
<dbReference type="GO" id="GO:0005730">
    <property type="term" value="C:nucleolus"/>
    <property type="evidence" value="ECO:0007669"/>
    <property type="project" value="UniProtKB-SubCell"/>
</dbReference>
<dbReference type="Gene3D" id="1.20.120.1190">
    <property type="match status" value="1"/>
</dbReference>
<reference evidence="9" key="1">
    <citation type="submission" date="2014-08" db="EMBL/GenBank/DDBJ databases">
        <authorList>
            <person name="Murali S."/>
            <person name="Richards S."/>
            <person name="Bandaranaike D."/>
            <person name="Bellair M."/>
            <person name="Blankenburg K."/>
            <person name="Chao H."/>
            <person name="Dinh H."/>
            <person name="Doddapaneni H."/>
            <person name="Dugan-Rocha S."/>
            <person name="Elkadiri S."/>
            <person name="Gnanaolivu R."/>
            <person name="Hughes D."/>
            <person name="Lee S."/>
            <person name="Li M."/>
            <person name="Ming W."/>
            <person name="Munidasa M."/>
            <person name="Muniz J."/>
            <person name="Nguyen L."/>
            <person name="Osuji N."/>
            <person name="Pu L.-L."/>
            <person name="Puazo M."/>
            <person name="Skinner E."/>
            <person name="Qu C."/>
            <person name="Quiroz J."/>
            <person name="Raj R."/>
            <person name="Weissenberger G."/>
            <person name="Xin Y."/>
            <person name="Zou X."/>
            <person name="Han Y."/>
            <person name="Worley K."/>
            <person name="Muzny D."/>
            <person name="Gibbs R."/>
        </authorList>
    </citation>
    <scope>NUCLEOTIDE SEQUENCE</scope>
    <source>
        <strain evidence="9">HAZT.00-mixed</strain>
        <tissue evidence="9">Whole organism</tissue>
    </source>
</reference>
<feature type="compositionally biased region" description="Basic residues" evidence="7">
    <location>
        <begin position="603"/>
        <end position="618"/>
    </location>
</feature>
<dbReference type="InterPro" id="IPR006073">
    <property type="entry name" value="GTP-bd"/>
</dbReference>
<protein>
    <recommendedName>
        <fullName evidence="6">Nucleolar GTP-binding protein 1</fullName>
    </recommendedName>
</protein>
<dbReference type="PANTHER" id="PTHR45759">
    <property type="entry name" value="NUCLEOLAR GTP-BINDING PROTEIN 1"/>
    <property type="match status" value="1"/>
</dbReference>
<dbReference type="InterPro" id="IPR010674">
    <property type="entry name" value="NOG1_Rossman_fold_dom"/>
</dbReference>
<feature type="compositionally biased region" description="Basic and acidic residues" evidence="7">
    <location>
        <begin position="590"/>
        <end position="602"/>
    </location>
</feature>
<dbReference type="GO" id="GO:0042254">
    <property type="term" value="P:ribosome biogenesis"/>
    <property type="evidence" value="ECO:0007669"/>
    <property type="project" value="UniProtKB-KW"/>
</dbReference>